<evidence type="ECO:0000313" key="4">
    <source>
        <dbReference type="Proteomes" id="UP001189429"/>
    </source>
</evidence>
<gene>
    <name evidence="3" type="ORF">PCOR1329_LOCUS55650</name>
</gene>
<feature type="region of interest" description="Disordered" evidence="2">
    <location>
        <begin position="127"/>
        <end position="225"/>
    </location>
</feature>
<evidence type="ECO:0000256" key="1">
    <source>
        <dbReference type="SAM" id="Coils"/>
    </source>
</evidence>
<feature type="non-terminal residue" evidence="3">
    <location>
        <position position="387"/>
    </location>
</feature>
<feature type="coiled-coil region" evidence="1">
    <location>
        <begin position="273"/>
        <end position="355"/>
    </location>
</feature>
<name>A0ABN9VCI6_9DINO</name>
<keyword evidence="4" id="KW-1185">Reference proteome</keyword>
<evidence type="ECO:0000313" key="3">
    <source>
        <dbReference type="EMBL" id="CAK0869224.1"/>
    </source>
</evidence>
<feature type="compositionally biased region" description="Low complexity" evidence="2">
    <location>
        <begin position="62"/>
        <end position="75"/>
    </location>
</feature>
<proteinExistence type="predicted"/>
<dbReference type="Proteomes" id="UP001189429">
    <property type="component" value="Unassembled WGS sequence"/>
</dbReference>
<dbReference type="EMBL" id="CAUYUJ010016829">
    <property type="protein sequence ID" value="CAK0869224.1"/>
    <property type="molecule type" value="Genomic_DNA"/>
</dbReference>
<comment type="caution">
    <text evidence="3">The sequence shown here is derived from an EMBL/GenBank/DDBJ whole genome shotgun (WGS) entry which is preliminary data.</text>
</comment>
<protein>
    <submittedName>
        <fullName evidence="3">Uncharacterized protein</fullName>
    </submittedName>
</protein>
<keyword evidence="1" id="KW-0175">Coiled coil</keyword>
<feature type="region of interest" description="Disordered" evidence="2">
    <location>
        <begin position="62"/>
        <end position="99"/>
    </location>
</feature>
<organism evidence="3 4">
    <name type="scientific">Prorocentrum cordatum</name>
    <dbReference type="NCBI Taxonomy" id="2364126"/>
    <lineage>
        <taxon>Eukaryota</taxon>
        <taxon>Sar</taxon>
        <taxon>Alveolata</taxon>
        <taxon>Dinophyceae</taxon>
        <taxon>Prorocentrales</taxon>
        <taxon>Prorocentraceae</taxon>
        <taxon>Prorocentrum</taxon>
    </lineage>
</organism>
<feature type="compositionally biased region" description="Low complexity" evidence="2">
    <location>
        <begin position="130"/>
        <end position="155"/>
    </location>
</feature>
<feature type="compositionally biased region" description="Basic and acidic residues" evidence="2">
    <location>
        <begin position="203"/>
        <end position="214"/>
    </location>
</feature>
<feature type="compositionally biased region" description="Pro residues" evidence="2">
    <location>
        <begin position="156"/>
        <end position="172"/>
    </location>
</feature>
<sequence length="387" mass="41737">MDGLMYSPVLRHGAPEAARASLGKTQYPSVVGVAGNPQGDRLLNSMDASNNTNTGKLHASGVASGAAMAARSPRSTAGWSQPQRRLVASAMPTTPRGKSRPILVAPAVHMTPSPFPGAAAAFTHHLSQEQVPPQAQQQHQHQQQQQQQQQQQAHGPMPPPPVGTMPPPPAPSSPTAGTDGERLATTPRSTSMRSPRRGASQKAAEDDKAEDGAGRRTPPPMRLPGMDFLVKLGERVQYLEEQLKCGEEPSQQQAALRESVLEKVKSTSLEALRHSFSQQSVNLQEQLANLQDNVLSSLERGMREAERRLQGQVEEMCAQANRGGTAAEDADGVGLKELQEMLETERQDRSDLAEKQSDVLHGIIQEFTAFKESAESSSQELAQLRAE</sequence>
<reference evidence="3" key="1">
    <citation type="submission" date="2023-10" db="EMBL/GenBank/DDBJ databases">
        <authorList>
            <person name="Chen Y."/>
            <person name="Shah S."/>
            <person name="Dougan E. K."/>
            <person name="Thang M."/>
            <person name="Chan C."/>
        </authorList>
    </citation>
    <scope>NUCLEOTIDE SEQUENCE [LARGE SCALE GENOMIC DNA]</scope>
</reference>
<accession>A0ABN9VCI6</accession>
<dbReference type="SUPFAM" id="SSF81995">
    <property type="entry name" value="beta-sandwich domain of Sec23/24"/>
    <property type="match status" value="1"/>
</dbReference>
<evidence type="ECO:0000256" key="2">
    <source>
        <dbReference type="SAM" id="MobiDB-lite"/>
    </source>
</evidence>